<accession>A0A6L8M108</accession>
<dbReference type="AlphaFoldDB" id="A0A6L8M108"/>
<name>A0A6L8M108_9VIBR</name>
<dbReference type="Gene3D" id="3.50.50.60">
    <property type="entry name" value="FAD/NAD(P)-binding domain"/>
    <property type="match status" value="1"/>
</dbReference>
<dbReference type="GO" id="GO:0004497">
    <property type="term" value="F:monooxygenase activity"/>
    <property type="evidence" value="ECO:0007669"/>
    <property type="project" value="UniProtKB-KW"/>
</dbReference>
<evidence type="ECO:0000259" key="1">
    <source>
        <dbReference type="Pfam" id="PF13454"/>
    </source>
</evidence>
<keyword evidence="2" id="KW-0503">Monooxygenase</keyword>
<dbReference type="InterPro" id="IPR038732">
    <property type="entry name" value="HpyO/CreE_NAD-binding"/>
</dbReference>
<feature type="domain" description="FAD-dependent urate hydroxylase HpyO/Asp monooxygenase CreE-like FAD/NAD(P)-binding" evidence="1">
    <location>
        <begin position="6"/>
        <end position="168"/>
    </location>
</feature>
<keyword evidence="3" id="KW-1185">Reference proteome</keyword>
<comment type="caution">
    <text evidence="2">The sequence shown here is derived from an EMBL/GenBank/DDBJ whole genome shotgun (WGS) entry which is preliminary data.</text>
</comment>
<dbReference type="PANTHER" id="PTHR40254">
    <property type="entry name" value="BLR0577 PROTEIN"/>
    <property type="match status" value="1"/>
</dbReference>
<dbReference type="RefSeq" id="WP_160928866.1">
    <property type="nucleotide sequence ID" value="NZ_WWEU01000002.1"/>
</dbReference>
<proteinExistence type="predicted"/>
<evidence type="ECO:0000313" key="3">
    <source>
        <dbReference type="Proteomes" id="UP000478571"/>
    </source>
</evidence>
<dbReference type="InterPro" id="IPR052189">
    <property type="entry name" value="L-asp_N-monooxygenase_NS-form"/>
</dbReference>
<dbReference type="SUPFAM" id="SSF51905">
    <property type="entry name" value="FAD/NAD(P)-binding domain"/>
    <property type="match status" value="1"/>
</dbReference>
<reference evidence="2 3" key="1">
    <citation type="submission" date="2020-01" db="EMBL/GenBank/DDBJ databases">
        <title>Draft Genome Sequence of Vibrio sp. strain OCN044, Isolated from a Healthy Coral at Palmyra Atoll.</title>
        <authorList>
            <person name="Videau P."/>
            <person name="Loughran R."/>
            <person name="Esquivel A."/>
            <person name="Deadmond M."/>
            <person name="Paddock B.E."/>
            <person name="Saw J.H."/>
            <person name="Ushijima B."/>
        </authorList>
    </citation>
    <scope>NUCLEOTIDE SEQUENCE [LARGE SCALE GENOMIC DNA]</scope>
    <source>
        <strain evidence="2 3">OCN044</strain>
    </source>
</reference>
<dbReference type="InterPro" id="IPR036188">
    <property type="entry name" value="FAD/NAD-bd_sf"/>
</dbReference>
<protein>
    <submittedName>
        <fullName evidence="2">SidA/IucD/PvdA family monooxygenase</fullName>
    </submittedName>
</protein>
<evidence type="ECO:0000313" key="2">
    <source>
        <dbReference type="EMBL" id="MYM59279.1"/>
    </source>
</evidence>
<gene>
    <name evidence="2" type="ORF">GTG28_08585</name>
</gene>
<dbReference type="PANTHER" id="PTHR40254:SF1">
    <property type="entry name" value="BLR0577 PROTEIN"/>
    <property type="match status" value="1"/>
</dbReference>
<dbReference type="Pfam" id="PF13454">
    <property type="entry name" value="NAD_binding_9"/>
    <property type="match status" value="1"/>
</dbReference>
<sequence>MSNNIAIIGGGASCISFIDAIIKISISDKINNLSIVIIEKSKEIGPGNAYSSDSKFNILNTKAGSITVFKDRVGDFYSWLECNEHKWRKYFSDLTVEPDSYVPRSLFGIYMRDSFDYICNYARYCGIKINVIRDEAIGVKQDKNGWVQICTKKNAVINAEKLLLACGTQNKSELSPPYSKNILKSPYPTMMLKQKISSKERVAVIGSRLSAIDAIITLVEDGHSGPITMYSRSGYFPFVRGTQGRYQNTFLSPDYITENFKSLNFYDLGDLYLKECDRYRGYSEESDFEGLPLPNLPIDDLEAFLDKELRLANTNRAWQAILYDTNRSIDKIWDLLCKKDKESFMTRYFSSAMSLRVSIPAENARKIINYLRSGQLKFVSGNSKVMEENGILTVQREGKRKQYDKVIYATGSPRSLSQVDSLLVRDLVDSGIGIESEFGGLDVCRRNYGLFNKSGEMSSNIFAIGELTSGRFLFTSALDIILKHAHACANSIARCFIEESSSFPKA</sequence>
<keyword evidence="2" id="KW-0560">Oxidoreductase</keyword>
<dbReference type="EMBL" id="WWEU01000002">
    <property type="protein sequence ID" value="MYM59279.1"/>
    <property type="molecule type" value="Genomic_DNA"/>
</dbReference>
<organism evidence="2 3">
    <name type="scientific">Vibrio tetraodonis subsp. pristinus</name>
    <dbReference type="NCBI Taxonomy" id="2695891"/>
    <lineage>
        <taxon>Bacteria</taxon>
        <taxon>Pseudomonadati</taxon>
        <taxon>Pseudomonadota</taxon>
        <taxon>Gammaproteobacteria</taxon>
        <taxon>Vibrionales</taxon>
        <taxon>Vibrionaceae</taxon>
        <taxon>Vibrio</taxon>
    </lineage>
</organism>
<dbReference type="Proteomes" id="UP000478571">
    <property type="component" value="Unassembled WGS sequence"/>
</dbReference>